<reference evidence="1" key="1">
    <citation type="submission" date="2015-10" db="EMBL/GenBank/DDBJ databases">
        <authorList>
            <person name="Gilbert D.G."/>
        </authorList>
    </citation>
    <scope>NUCLEOTIDE SEQUENCE</scope>
</reference>
<protein>
    <submittedName>
        <fullName evidence="1">Uncharacterized protein</fullName>
    </submittedName>
</protein>
<proteinExistence type="predicted"/>
<name>A0A170PQS1_9ZZZZ</name>
<sequence length="39" mass="4435">MIFDISAIIIREWRRPGCASIDGDNPDFSVTHFIGYPHS</sequence>
<evidence type="ECO:0000313" key="1">
    <source>
        <dbReference type="EMBL" id="CUS50656.1"/>
    </source>
</evidence>
<gene>
    <name evidence="1" type="ORF">MGWOODY_XGa1613</name>
</gene>
<organism evidence="1">
    <name type="scientific">hydrothermal vent metagenome</name>
    <dbReference type="NCBI Taxonomy" id="652676"/>
    <lineage>
        <taxon>unclassified sequences</taxon>
        <taxon>metagenomes</taxon>
        <taxon>ecological metagenomes</taxon>
    </lineage>
</organism>
<accession>A0A170PQS1</accession>
<dbReference type="EMBL" id="CZRL01000035">
    <property type="protein sequence ID" value="CUS50656.1"/>
    <property type="molecule type" value="Genomic_DNA"/>
</dbReference>
<dbReference type="AlphaFoldDB" id="A0A170PQS1"/>